<dbReference type="Gene3D" id="2.60.120.10">
    <property type="entry name" value="Jelly Rolls"/>
    <property type="match status" value="1"/>
</dbReference>
<name>A0ABW5LAB6_9SPHI</name>
<dbReference type="RefSeq" id="WP_210354533.1">
    <property type="nucleotide sequence ID" value="NZ_JAEQMU010000002.1"/>
</dbReference>
<evidence type="ECO:0008006" key="3">
    <source>
        <dbReference type="Google" id="ProtNLM"/>
    </source>
</evidence>
<gene>
    <name evidence="1" type="ORF">ACFSQW_22020</name>
</gene>
<organism evidence="1 2">
    <name type="scientific">Sphingobacterium tabacisoli</name>
    <dbReference type="NCBI Taxonomy" id="2044855"/>
    <lineage>
        <taxon>Bacteria</taxon>
        <taxon>Pseudomonadati</taxon>
        <taxon>Bacteroidota</taxon>
        <taxon>Sphingobacteriia</taxon>
        <taxon>Sphingobacteriales</taxon>
        <taxon>Sphingobacteriaceae</taxon>
        <taxon>Sphingobacterium</taxon>
    </lineage>
</organism>
<dbReference type="SUPFAM" id="SSF51206">
    <property type="entry name" value="cAMP-binding domain-like"/>
    <property type="match status" value="1"/>
</dbReference>
<comment type="caution">
    <text evidence="1">The sequence shown here is derived from an EMBL/GenBank/DDBJ whole genome shotgun (WGS) entry which is preliminary data.</text>
</comment>
<reference evidence="2" key="1">
    <citation type="journal article" date="2019" name="Int. J. Syst. Evol. Microbiol.">
        <title>The Global Catalogue of Microorganisms (GCM) 10K type strain sequencing project: providing services to taxonomists for standard genome sequencing and annotation.</title>
        <authorList>
            <consortium name="The Broad Institute Genomics Platform"/>
            <consortium name="The Broad Institute Genome Sequencing Center for Infectious Disease"/>
            <person name="Wu L."/>
            <person name="Ma J."/>
        </authorList>
    </citation>
    <scope>NUCLEOTIDE SEQUENCE [LARGE SCALE GENOMIC DNA]</scope>
    <source>
        <strain evidence="2">KCTC 52298</strain>
    </source>
</reference>
<evidence type="ECO:0000313" key="2">
    <source>
        <dbReference type="Proteomes" id="UP001597440"/>
    </source>
</evidence>
<proteinExistence type="predicted"/>
<accession>A0ABW5LAB6</accession>
<evidence type="ECO:0000313" key="1">
    <source>
        <dbReference type="EMBL" id="MFD2557083.1"/>
    </source>
</evidence>
<sequence>MRYHKEELLDMVFSELNQNWRQQLPELQDAFEEVNFSKGELLSNNWGELYMVAEGAFGKYAKKQPQRYAMPGEPLLIPNFRHNYIFKALADTKTYLITKEQLYAINESNPKLFSLYQKLIGKHDQYLAFRTDLLDVPFLERCQMLLKRYPKIRSYINNGELSSFLNMSKESLRKLC</sequence>
<dbReference type="InterPro" id="IPR018490">
    <property type="entry name" value="cNMP-bd_dom_sf"/>
</dbReference>
<dbReference type="InterPro" id="IPR014710">
    <property type="entry name" value="RmlC-like_jellyroll"/>
</dbReference>
<dbReference type="Proteomes" id="UP001597440">
    <property type="component" value="Unassembled WGS sequence"/>
</dbReference>
<keyword evidence="2" id="KW-1185">Reference proteome</keyword>
<protein>
    <recommendedName>
        <fullName evidence="3">Crp/Fnr family transcriptional regulator</fullName>
    </recommendedName>
</protein>
<dbReference type="EMBL" id="JBHULD010000025">
    <property type="protein sequence ID" value="MFD2557083.1"/>
    <property type="molecule type" value="Genomic_DNA"/>
</dbReference>